<evidence type="ECO:0000256" key="5">
    <source>
        <dbReference type="ARBA" id="ARBA00022771"/>
    </source>
</evidence>
<evidence type="ECO:0000256" key="6">
    <source>
        <dbReference type="ARBA" id="ARBA00022833"/>
    </source>
</evidence>
<dbReference type="InterPro" id="IPR038291">
    <property type="entry name" value="SAP30_C_sf"/>
</dbReference>
<reference evidence="14" key="1">
    <citation type="submission" date="2022-08" db="UniProtKB">
        <authorList>
            <consortium name="EnsemblMetazoa"/>
        </authorList>
    </citation>
    <scope>IDENTIFICATION</scope>
    <source>
        <strain evidence="14">05x7-T-G4-1.051#20</strain>
    </source>
</reference>
<dbReference type="AlphaFoldDB" id="A0A8W8KQ98"/>
<feature type="region of interest" description="Disordered" evidence="11">
    <location>
        <begin position="50"/>
        <end position="122"/>
    </location>
</feature>
<comment type="similarity">
    <text evidence="2">Belongs to the SAP30 family.</text>
</comment>
<accession>A0A8W8KQ98</accession>
<feature type="domain" description="Histone deacetylase complex subunit SAP30 Sin3 binding" evidence="13">
    <location>
        <begin position="215"/>
        <end position="266"/>
    </location>
</feature>
<evidence type="ECO:0000256" key="3">
    <source>
        <dbReference type="ARBA" id="ARBA00022491"/>
    </source>
</evidence>
<feature type="compositionally biased region" description="Polar residues" evidence="11">
    <location>
        <begin position="95"/>
        <end position="116"/>
    </location>
</feature>
<keyword evidence="3" id="KW-0678">Repressor</keyword>
<evidence type="ECO:0000256" key="2">
    <source>
        <dbReference type="ARBA" id="ARBA00006283"/>
    </source>
</evidence>
<feature type="compositionally biased region" description="Basic residues" evidence="11">
    <location>
        <begin position="76"/>
        <end position="94"/>
    </location>
</feature>
<keyword evidence="4" id="KW-0479">Metal-binding</keyword>
<dbReference type="Pfam" id="PF13866">
    <property type="entry name" value="zf-SAP30"/>
    <property type="match status" value="1"/>
</dbReference>
<dbReference type="EnsemblMetazoa" id="G24595.12">
    <property type="protein sequence ID" value="G24595.12:cds"/>
    <property type="gene ID" value="G24595"/>
</dbReference>
<evidence type="ECO:0000256" key="9">
    <source>
        <dbReference type="ARBA" id="ARBA00023163"/>
    </source>
</evidence>
<evidence type="ECO:0000256" key="10">
    <source>
        <dbReference type="ARBA" id="ARBA00023242"/>
    </source>
</evidence>
<dbReference type="Pfam" id="PF13867">
    <property type="entry name" value="SAP30_Sin3_bdg"/>
    <property type="match status" value="1"/>
</dbReference>
<keyword evidence="8" id="KW-0238">DNA-binding</keyword>
<dbReference type="InterPro" id="IPR025718">
    <property type="entry name" value="SAP30_Sin3-bd"/>
</dbReference>
<keyword evidence="10" id="KW-0539">Nucleus</keyword>
<comment type="subcellular location">
    <subcellularLocation>
        <location evidence="1">Nucleus</location>
    </subcellularLocation>
</comment>
<evidence type="ECO:0000256" key="7">
    <source>
        <dbReference type="ARBA" id="ARBA00023015"/>
    </source>
</evidence>
<sequence>MRDLSLNKPTTENTKANARPTSEICKPYSLHDPCVSLMFGGDQSLHNYSALPNSSLTEEDSKLDNTDANTEGQAVSKKRRRKTNLWLHRPKQRNPRPSSPNEGQSGKDSMSVNGFSTEDDSRPGHDQICCLIDNSERCNNSAGNASYSKRIQKTVQQRKLKLARDDRVSHIYICDYHKNVIQSVRSKRKRKDSEDENGSIDGSEDLPEIDFFQMPVNTLRRYKRHFKLLTRPGMNKAQLADHVARHFKSIPVIEKEALTYFIYMAKNYKSRFDQNIWSILVPRVLFRFTIQMMRSARRSGRRVKVVSQTS</sequence>
<dbReference type="InterPro" id="IPR024145">
    <property type="entry name" value="His_deAcase_SAP30/SAP30L"/>
</dbReference>
<evidence type="ECO:0000256" key="4">
    <source>
        <dbReference type="ARBA" id="ARBA00022723"/>
    </source>
</evidence>
<name>A0A8W8KQ98_MAGGI</name>
<dbReference type="InterPro" id="IPR025717">
    <property type="entry name" value="SAP30_zn-finger"/>
</dbReference>
<dbReference type="Gene3D" id="6.10.160.20">
    <property type="match status" value="1"/>
</dbReference>
<dbReference type="GO" id="GO:0003712">
    <property type="term" value="F:transcription coregulator activity"/>
    <property type="evidence" value="ECO:0007669"/>
    <property type="project" value="TreeGrafter"/>
</dbReference>
<evidence type="ECO:0000256" key="1">
    <source>
        <dbReference type="ARBA" id="ARBA00004123"/>
    </source>
</evidence>
<evidence type="ECO:0008006" key="16">
    <source>
        <dbReference type="Google" id="ProtNLM"/>
    </source>
</evidence>
<evidence type="ECO:0000259" key="13">
    <source>
        <dbReference type="Pfam" id="PF13867"/>
    </source>
</evidence>
<dbReference type="GO" id="GO:0003677">
    <property type="term" value="F:DNA binding"/>
    <property type="evidence" value="ECO:0007669"/>
    <property type="project" value="UniProtKB-KW"/>
</dbReference>
<evidence type="ECO:0000259" key="12">
    <source>
        <dbReference type="Pfam" id="PF13866"/>
    </source>
</evidence>
<keyword evidence="6" id="KW-0862">Zinc</keyword>
<feature type="domain" description="Histone deacetylase complex subunit SAP30 zinc-finger" evidence="12">
    <location>
        <begin position="125"/>
        <end position="195"/>
    </location>
</feature>
<evidence type="ECO:0000313" key="14">
    <source>
        <dbReference type="EnsemblMetazoa" id="G24595.12:cds"/>
    </source>
</evidence>
<organism evidence="14 15">
    <name type="scientific">Magallana gigas</name>
    <name type="common">Pacific oyster</name>
    <name type="synonym">Crassostrea gigas</name>
    <dbReference type="NCBI Taxonomy" id="29159"/>
    <lineage>
        <taxon>Eukaryota</taxon>
        <taxon>Metazoa</taxon>
        <taxon>Spiralia</taxon>
        <taxon>Lophotrochozoa</taxon>
        <taxon>Mollusca</taxon>
        <taxon>Bivalvia</taxon>
        <taxon>Autobranchia</taxon>
        <taxon>Pteriomorphia</taxon>
        <taxon>Ostreida</taxon>
        <taxon>Ostreoidea</taxon>
        <taxon>Ostreidae</taxon>
        <taxon>Magallana</taxon>
    </lineage>
</organism>
<dbReference type="Gene3D" id="3.40.1800.30">
    <property type="match status" value="1"/>
</dbReference>
<protein>
    <recommendedName>
        <fullName evidence="16">Histone deacetylase complex subunit SAP30L</fullName>
    </recommendedName>
</protein>
<keyword evidence="7" id="KW-0805">Transcription regulation</keyword>
<dbReference type="GO" id="GO:0000118">
    <property type="term" value="C:histone deacetylase complex"/>
    <property type="evidence" value="ECO:0007669"/>
    <property type="project" value="TreeGrafter"/>
</dbReference>
<keyword evidence="5" id="KW-0863">Zinc-finger</keyword>
<keyword evidence="15" id="KW-1185">Reference proteome</keyword>
<dbReference type="FunFam" id="3.40.1800.30:FF:000001">
    <property type="entry name" value="Histone deacetylase complex subunit"/>
    <property type="match status" value="1"/>
</dbReference>
<dbReference type="PANTHER" id="PTHR13286:SF6">
    <property type="entry name" value="HISTONE DEACETYLASE COMPLEX SUBUNIT SAP30L-RELATED"/>
    <property type="match status" value="1"/>
</dbReference>
<evidence type="ECO:0000256" key="11">
    <source>
        <dbReference type="SAM" id="MobiDB-lite"/>
    </source>
</evidence>
<dbReference type="GO" id="GO:0008270">
    <property type="term" value="F:zinc ion binding"/>
    <property type="evidence" value="ECO:0007669"/>
    <property type="project" value="UniProtKB-KW"/>
</dbReference>
<keyword evidence="9" id="KW-0804">Transcription</keyword>
<evidence type="ECO:0000313" key="15">
    <source>
        <dbReference type="Proteomes" id="UP000005408"/>
    </source>
</evidence>
<dbReference type="Proteomes" id="UP000005408">
    <property type="component" value="Unassembled WGS sequence"/>
</dbReference>
<evidence type="ECO:0000256" key="8">
    <source>
        <dbReference type="ARBA" id="ARBA00023125"/>
    </source>
</evidence>
<dbReference type="PANTHER" id="PTHR13286">
    <property type="entry name" value="SAP30"/>
    <property type="match status" value="1"/>
</dbReference>
<dbReference type="GO" id="GO:0006355">
    <property type="term" value="P:regulation of DNA-templated transcription"/>
    <property type="evidence" value="ECO:0007669"/>
    <property type="project" value="TreeGrafter"/>
</dbReference>
<proteinExistence type="inferred from homology"/>